<keyword evidence="1" id="KW-1133">Transmembrane helix</keyword>
<accession>A0A0C2N0E7</accession>
<organism evidence="2 3">
    <name type="scientific">Thelohanellus kitauei</name>
    <name type="common">Myxosporean</name>
    <dbReference type="NCBI Taxonomy" id="669202"/>
    <lineage>
        <taxon>Eukaryota</taxon>
        <taxon>Metazoa</taxon>
        <taxon>Cnidaria</taxon>
        <taxon>Myxozoa</taxon>
        <taxon>Myxosporea</taxon>
        <taxon>Bivalvulida</taxon>
        <taxon>Platysporina</taxon>
        <taxon>Myxobolidae</taxon>
        <taxon>Thelohanellus</taxon>
    </lineage>
</organism>
<dbReference type="AlphaFoldDB" id="A0A0C2N0E7"/>
<dbReference type="Proteomes" id="UP000031668">
    <property type="component" value="Unassembled WGS sequence"/>
</dbReference>
<sequence length="143" mass="16737">MNNKIYELSKKQLLFKQKDSNDSVDVFIEYLHLKFETIDQKPRTNNINSETTKPIKPEIVKPLNTTEKPLNFTKIFKPPLTTEKIIFISVICALVFGITVLIIIVSIVWKIIENKKREEPSVVFRRKEFGRLKDKETSQDLDN</sequence>
<keyword evidence="1" id="KW-0472">Membrane</keyword>
<feature type="transmembrane region" description="Helical" evidence="1">
    <location>
        <begin position="85"/>
        <end position="109"/>
    </location>
</feature>
<dbReference type="EMBL" id="JWZT01003214">
    <property type="protein sequence ID" value="KII67377.1"/>
    <property type="molecule type" value="Genomic_DNA"/>
</dbReference>
<evidence type="ECO:0000256" key="1">
    <source>
        <dbReference type="SAM" id="Phobius"/>
    </source>
</evidence>
<proteinExistence type="predicted"/>
<keyword evidence="1" id="KW-0812">Transmembrane</keyword>
<comment type="caution">
    <text evidence="2">The sequence shown here is derived from an EMBL/GenBank/DDBJ whole genome shotgun (WGS) entry which is preliminary data.</text>
</comment>
<evidence type="ECO:0000313" key="2">
    <source>
        <dbReference type="EMBL" id="KII67377.1"/>
    </source>
</evidence>
<keyword evidence="3" id="KW-1185">Reference proteome</keyword>
<protein>
    <submittedName>
        <fullName evidence="2">Uncharacterized protein</fullName>
    </submittedName>
</protein>
<name>A0A0C2N0E7_THEKT</name>
<evidence type="ECO:0000313" key="3">
    <source>
        <dbReference type="Proteomes" id="UP000031668"/>
    </source>
</evidence>
<reference evidence="2 3" key="1">
    <citation type="journal article" date="2014" name="Genome Biol. Evol.">
        <title>The genome of the myxosporean Thelohanellus kitauei shows adaptations to nutrient acquisition within its fish host.</title>
        <authorList>
            <person name="Yang Y."/>
            <person name="Xiong J."/>
            <person name="Zhou Z."/>
            <person name="Huo F."/>
            <person name="Miao W."/>
            <person name="Ran C."/>
            <person name="Liu Y."/>
            <person name="Zhang J."/>
            <person name="Feng J."/>
            <person name="Wang M."/>
            <person name="Wang M."/>
            <person name="Wang L."/>
            <person name="Yao B."/>
        </authorList>
    </citation>
    <scope>NUCLEOTIDE SEQUENCE [LARGE SCALE GENOMIC DNA]</scope>
    <source>
        <strain evidence="2">Wuqing</strain>
    </source>
</reference>
<gene>
    <name evidence="2" type="ORF">RF11_00867</name>
</gene>